<dbReference type="InterPro" id="IPR007214">
    <property type="entry name" value="YbaK/aa-tRNA-synth-assoc-dom"/>
</dbReference>
<gene>
    <name evidence="2" type="ORF">H8E23_05615</name>
</gene>
<dbReference type="AlphaFoldDB" id="A0A8J6NL88"/>
<dbReference type="CDD" id="cd04333">
    <property type="entry name" value="ProX_deacylase"/>
    <property type="match status" value="1"/>
</dbReference>
<reference evidence="2 3" key="1">
    <citation type="submission" date="2020-08" db="EMBL/GenBank/DDBJ databases">
        <title>Bridging the membrane lipid divide: bacteria of the FCB group superphylum have the potential to synthesize archaeal ether lipids.</title>
        <authorList>
            <person name="Villanueva L."/>
            <person name="Von Meijenfeldt F.A.B."/>
            <person name="Westbye A.B."/>
            <person name="Yadav S."/>
            <person name="Hopmans E.C."/>
            <person name="Dutilh B.E."/>
            <person name="Sinninghe Damste J.S."/>
        </authorList>
    </citation>
    <scope>NUCLEOTIDE SEQUENCE [LARGE SCALE GENOMIC DNA]</scope>
    <source>
        <strain evidence="2">NIOZ-UU30</strain>
    </source>
</reference>
<dbReference type="PANTHER" id="PTHR30411">
    <property type="entry name" value="CYTOPLASMIC PROTEIN"/>
    <property type="match status" value="1"/>
</dbReference>
<dbReference type="EMBL" id="JACNJH010000111">
    <property type="protein sequence ID" value="MBC8360855.1"/>
    <property type="molecule type" value="Genomic_DNA"/>
</dbReference>
<dbReference type="PANTHER" id="PTHR30411:SF1">
    <property type="entry name" value="CYTOPLASMIC PROTEIN"/>
    <property type="match status" value="1"/>
</dbReference>
<sequence>MSNKLSSSAKKVQEALKAFGLSCQIIEMQETTRTAQDAADALGCDVAQIVKSLVFKGKKTQKPFLVLASGANRVNTKTLREVVSEPVQMAAADVVLATTGFAVGGVPPLGHTQKLKAFIDEDLLKHKEIWAAAGTPNAMFKLASADLPIITGGHVISVTS</sequence>
<organism evidence="2 3">
    <name type="scientific">Candidatus Desulfatibia profunda</name>
    <dbReference type="NCBI Taxonomy" id="2841695"/>
    <lineage>
        <taxon>Bacteria</taxon>
        <taxon>Pseudomonadati</taxon>
        <taxon>Thermodesulfobacteriota</taxon>
        <taxon>Desulfobacteria</taxon>
        <taxon>Desulfobacterales</taxon>
        <taxon>Desulfobacterales incertae sedis</taxon>
        <taxon>Candidatus Desulfatibia</taxon>
    </lineage>
</organism>
<dbReference type="GO" id="GO:0002161">
    <property type="term" value="F:aminoacyl-tRNA deacylase activity"/>
    <property type="evidence" value="ECO:0007669"/>
    <property type="project" value="InterPro"/>
</dbReference>
<dbReference type="InterPro" id="IPR036754">
    <property type="entry name" value="YbaK/aa-tRNA-synt-asso_dom_sf"/>
</dbReference>
<dbReference type="Proteomes" id="UP000603434">
    <property type="component" value="Unassembled WGS sequence"/>
</dbReference>
<name>A0A8J6NL88_9BACT</name>
<dbReference type="Pfam" id="PF04073">
    <property type="entry name" value="tRNA_edit"/>
    <property type="match status" value="1"/>
</dbReference>
<evidence type="ECO:0000313" key="3">
    <source>
        <dbReference type="Proteomes" id="UP000603434"/>
    </source>
</evidence>
<evidence type="ECO:0000313" key="2">
    <source>
        <dbReference type="EMBL" id="MBC8360855.1"/>
    </source>
</evidence>
<proteinExistence type="predicted"/>
<dbReference type="Gene3D" id="3.90.960.10">
    <property type="entry name" value="YbaK/aminoacyl-tRNA synthetase-associated domain"/>
    <property type="match status" value="1"/>
</dbReference>
<evidence type="ECO:0000259" key="1">
    <source>
        <dbReference type="Pfam" id="PF04073"/>
    </source>
</evidence>
<comment type="caution">
    <text evidence="2">The sequence shown here is derived from an EMBL/GenBank/DDBJ whole genome shotgun (WGS) entry which is preliminary data.</text>
</comment>
<accession>A0A8J6NL88</accession>
<dbReference type="SUPFAM" id="SSF55826">
    <property type="entry name" value="YbaK/ProRS associated domain"/>
    <property type="match status" value="1"/>
</dbReference>
<protein>
    <submittedName>
        <fullName evidence="2">YbaK/EbsC family protein</fullName>
    </submittedName>
</protein>
<feature type="domain" description="YbaK/aminoacyl-tRNA synthetase-associated" evidence="1">
    <location>
        <begin position="30"/>
        <end position="147"/>
    </location>
</feature>